<evidence type="ECO:0008006" key="3">
    <source>
        <dbReference type="Google" id="ProtNLM"/>
    </source>
</evidence>
<sequence length="67" mass="7337">MTFAFVYAVLSLLVGCALLAVGARVWESALSARYRSHSRPASATDFRRTALKEAEHARAVADLNSRK</sequence>
<dbReference type="Proteomes" id="UP001296873">
    <property type="component" value="Unassembled WGS sequence"/>
</dbReference>
<accession>A0ABS1DFF6</accession>
<evidence type="ECO:0000313" key="1">
    <source>
        <dbReference type="EMBL" id="MBK1669204.1"/>
    </source>
</evidence>
<keyword evidence="2" id="KW-1185">Reference proteome</keyword>
<dbReference type="EMBL" id="NRRL01000041">
    <property type="protein sequence ID" value="MBK1669204.1"/>
    <property type="molecule type" value="Genomic_DNA"/>
</dbReference>
<evidence type="ECO:0000313" key="2">
    <source>
        <dbReference type="Proteomes" id="UP001296873"/>
    </source>
</evidence>
<organism evidence="1 2">
    <name type="scientific">Rhodovibrio sodomensis</name>
    <dbReference type="NCBI Taxonomy" id="1088"/>
    <lineage>
        <taxon>Bacteria</taxon>
        <taxon>Pseudomonadati</taxon>
        <taxon>Pseudomonadota</taxon>
        <taxon>Alphaproteobacteria</taxon>
        <taxon>Rhodospirillales</taxon>
        <taxon>Rhodovibrionaceae</taxon>
        <taxon>Rhodovibrio</taxon>
    </lineage>
</organism>
<comment type="caution">
    <text evidence="1">The sequence shown here is derived from an EMBL/GenBank/DDBJ whole genome shotgun (WGS) entry which is preliminary data.</text>
</comment>
<gene>
    <name evidence="1" type="ORF">CKO28_14295</name>
</gene>
<protein>
    <recommendedName>
        <fullName evidence="3">Heme exporter protein D</fullName>
    </recommendedName>
</protein>
<proteinExistence type="predicted"/>
<reference evidence="1 2" key="1">
    <citation type="journal article" date="2020" name="Microorganisms">
        <title>Osmotic Adaptation and Compatible Solute Biosynthesis of Phototrophic Bacteria as Revealed from Genome Analyses.</title>
        <authorList>
            <person name="Imhoff J.F."/>
            <person name="Rahn T."/>
            <person name="Kunzel S."/>
            <person name="Keller A."/>
            <person name="Neulinger S.C."/>
        </authorList>
    </citation>
    <scope>NUCLEOTIDE SEQUENCE [LARGE SCALE GENOMIC DNA]</scope>
    <source>
        <strain evidence="1 2">DSM 9895</strain>
    </source>
</reference>
<name>A0ABS1DFF6_9PROT</name>